<dbReference type="PANTHER" id="PTHR30293">
    <property type="entry name" value="TRANSCRIPTIONAL REGULATORY PROTEIN NAC-RELATED"/>
    <property type="match status" value="1"/>
</dbReference>
<dbReference type="PROSITE" id="PS50931">
    <property type="entry name" value="HTH_LYSR"/>
    <property type="match status" value="1"/>
</dbReference>
<dbReference type="InterPro" id="IPR000847">
    <property type="entry name" value="LysR_HTH_N"/>
</dbReference>
<dbReference type="FunFam" id="1.10.10.10:FF:000001">
    <property type="entry name" value="LysR family transcriptional regulator"/>
    <property type="match status" value="1"/>
</dbReference>
<keyword evidence="5" id="KW-0804">Transcription</keyword>
<dbReference type="Gene3D" id="3.40.190.290">
    <property type="match status" value="1"/>
</dbReference>
<proteinExistence type="inferred from homology"/>
<evidence type="ECO:0000256" key="5">
    <source>
        <dbReference type="ARBA" id="ARBA00023163"/>
    </source>
</evidence>
<dbReference type="InterPro" id="IPR036388">
    <property type="entry name" value="WH-like_DNA-bd_sf"/>
</dbReference>
<sequence length="314" mass="32784">MDLKQLRALVTVADTGNVTRAAALLNIVQPAVSRQLRLLEEDVGAALFDRSRQGMALTEAGRTLVEYARRVIQELERARAEIQPAAGGVGGIVTVGLLPSTADLLAYALVAAVGLQYPGIRVRIATAYAGTLQGWLESGEVDLSLLYDPRQTSTLRVRPLLDEVLWLVGLPASGLRPGQPFAVAGLAGRPLVLPSAPHGLRLLVEQAAAQQSVALNVVAETNAMSVQKSLVRGGLGLTVLPTIAVAEDIAAGHLVGAPLSEPALERKIVLASASSRHISTPVRCVSAALVDCMAQAVARGQWPAARWLAGPPGA</sequence>
<evidence type="ECO:0000256" key="3">
    <source>
        <dbReference type="ARBA" id="ARBA00023125"/>
    </source>
</evidence>
<evidence type="ECO:0000313" key="7">
    <source>
        <dbReference type="EMBL" id="QHI97612.1"/>
    </source>
</evidence>
<dbReference type="Gene3D" id="1.10.10.10">
    <property type="entry name" value="Winged helix-like DNA-binding domain superfamily/Winged helix DNA-binding domain"/>
    <property type="match status" value="1"/>
</dbReference>
<dbReference type="SUPFAM" id="SSF46785">
    <property type="entry name" value="Winged helix' DNA-binding domain"/>
    <property type="match status" value="1"/>
</dbReference>
<evidence type="ECO:0000256" key="2">
    <source>
        <dbReference type="ARBA" id="ARBA00023015"/>
    </source>
</evidence>
<keyword evidence="2" id="KW-0805">Transcription regulation</keyword>
<dbReference type="GO" id="GO:2000142">
    <property type="term" value="P:regulation of DNA-templated transcription initiation"/>
    <property type="evidence" value="ECO:0007669"/>
    <property type="project" value="TreeGrafter"/>
</dbReference>
<evidence type="ECO:0000313" key="8">
    <source>
        <dbReference type="Proteomes" id="UP000464787"/>
    </source>
</evidence>
<comment type="similarity">
    <text evidence="1">Belongs to the LysR transcriptional regulatory family.</text>
</comment>
<dbReference type="Proteomes" id="UP000464787">
    <property type="component" value="Chromosome"/>
</dbReference>
<protein>
    <submittedName>
        <fullName evidence="7">LysR family transcriptional regulator</fullName>
    </submittedName>
</protein>
<name>A0A857J3H6_9BURK</name>
<dbReference type="RefSeq" id="WP_160551130.1">
    <property type="nucleotide sequence ID" value="NZ_CP047650.1"/>
</dbReference>
<dbReference type="GO" id="GO:0003700">
    <property type="term" value="F:DNA-binding transcription factor activity"/>
    <property type="evidence" value="ECO:0007669"/>
    <property type="project" value="InterPro"/>
</dbReference>
<evidence type="ECO:0000256" key="1">
    <source>
        <dbReference type="ARBA" id="ARBA00009437"/>
    </source>
</evidence>
<gene>
    <name evidence="7" type="ORF">GT347_06185</name>
</gene>
<dbReference type="Pfam" id="PF00126">
    <property type="entry name" value="HTH_1"/>
    <property type="match status" value="1"/>
</dbReference>
<dbReference type="EMBL" id="CP047650">
    <property type="protein sequence ID" value="QHI97612.1"/>
    <property type="molecule type" value="Genomic_DNA"/>
</dbReference>
<dbReference type="Pfam" id="PF03466">
    <property type="entry name" value="LysR_substrate"/>
    <property type="match status" value="1"/>
</dbReference>
<dbReference type="PRINTS" id="PR00039">
    <property type="entry name" value="HTHLYSR"/>
</dbReference>
<accession>A0A857J3H6</accession>
<evidence type="ECO:0000259" key="6">
    <source>
        <dbReference type="PROSITE" id="PS50931"/>
    </source>
</evidence>
<keyword evidence="4" id="KW-0010">Activator</keyword>
<dbReference type="AlphaFoldDB" id="A0A857J3H6"/>
<dbReference type="SUPFAM" id="SSF53850">
    <property type="entry name" value="Periplasmic binding protein-like II"/>
    <property type="match status" value="1"/>
</dbReference>
<dbReference type="InterPro" id="IPR005119">
    <property type="entry name" value="LysR_subst-bd"/>
</dbReference>
<dbReference type="InterPro" id="IPR036390">
    <property type="entry name" value="WH_DNA-bd_sf"/>
</dbReference>
<keyword evidence="8" id="KW-1185">Reference proteome</keyword>
<evidence type="ECO:0000256" key="4">
    <source>
        <dbReference type="ARBA" id="ARBA00023159"/>
    </source>
</evidence>
<dbReference type="GO" id="GO:0003677">
    <property type="term" value="F:DNA binding"/>
    <property type="evidence" value="ECO:0007669"/>
    <property type="project" value="UniProtKB-KW"/>
</dbReference>
<feature type="domain" description="HTH lysR-type" evidence="6">
    <location>
        <begin position="1"/>
        <end position="58"/>
    </location>
</feature>
<keyword evidence="3" id="KW-0238">DNA-binding</keyword>
<dbReference type="KEGG" id="xyk:GT347_06185"/>
<dbReference type="PANTHER" id="PTHR30293:SF0">
    <property type="entry name" value="NITROGEN ASSIMILATION REGULATORY PROTEIN NAC"/>
    <property type="match status" value="1"/>
</dbReference>
<reference evidence="7 8" key="1">
    <citation type="submission" date="2020-01" db="EMBL/GenBank/DDBJ databases">
        <title>Genome sequencing of strain KACC 21265.</title>
        <authorList>
            <person name="Heo J."/>
            <person name="Kim S.-J."/>
            <person name="Kim J.-S."/>
            <person name="Hong S.-B."/>
            <person name="Kwon S.-W."/>
        </authorList>
    </citation>
    <scope>NUCLEOTIDE SEQUENCE [LARGE SCALE GENOMIC DNA]</scope>
    <source>
        <strain evidence="7 8">KACC 21265</strain>
    </source>
</reference>
<organism evidence="7 8">
    <name type="scientific">Xylophilus rhododendri</name>
    <dbReference type="NCBI Taxonomy" id="2697032"/>
    <lineage>
        <taxon>Bacteria</taxon>
        <taxon>Pseudomonadati</taxon>
        <taxon>Pseudomonadota</taxon>
        <taxon>Betaproteobacteria</taxon>
        <taxon>Burkholderiales</taxon>
        <taxon>Xylophilus</taxon>
    </lineage>
</organism>